<keyword evidence="5 6" id="KW-0472">Membrane</keyword>
<dbReference type="InterPro" id="IPR007919">
    <property type="entry name" value="UPF0220"/>
</dbReference>
<feature type="transmembrane region" description="Helical" evidence="6">
    <location>
        <begin position="100"/>
        <end position="119"/>
    </location>
</feature>
<accession>A0A8H7ZGP3</accession>
<comment type="similarity">
    <text evidence="2">Belongs to the UPF0220 family.</text>
</comment>
<evidence type="ECO:0000256" key="2">
    <source>
        <dbReference type="ARBA" id="ARBA00005335"/>
    </source>
</evidence>
<proteinExistence type="inferred from homology"/>
<dbReference type="OrthoDB" id="268928at2759"/>
<evidence type="ECO:0000256" key="3">
    <source>
        <dbReference type="ARBA" id="ARBA00022692"/>
    </source>
</evidence>
<dbReference type="PANTHER" id="PTHR13180">
    <property type="entry name" value="SMALL MEMBRANE PROTEIN-RELATED"/>
    <property type="match status" value="1"/>
</dbReference>
<keyword evidence="8" id="KW-1185">Reference proteome</keyword>
<comment type="caution">
    <text evidence="7">The sequence shown here is derived from an EMBL/GenBank/DDBJ whole genome shotgun (WGS) entry which is preliminary data.</text>
</comment>
<evidence type="ECO:0000313" key="7">
    <source>
        <dbReference type="EMBL" id="KAG5419789.1"/>
    </source>
</evidence>
<protein>
    <submittedName>
        <fullName evidence="7">VPS68</fullName>
    </submittedName>
</protein>
<dbReference type="Pfam" id="PF05255">
    <property type="entry name" value="UPF0220"/>
    <property type="match status" value="1"/>
</dbReference>
<evidence type="ECO:0000256" key="4">
    <source>
        <dbReference type="ARBA" id="ARBA00022989"/>
    </source>
</evidence>
<organism evidence="7 8">
    <name type="scientific">Candida metapsilosis</name>
    <dbReference type="NCBI Taxonomy" id="273372"/>
    <lineage>
        <taxon>Eukaryota</taxon>
        <taxon>Fungi</taxon>
        <taxon>Dikarya</taxon>
        <taxon>Ascomycota</taxon>
        <taxon>Saccharomycotina</taxon>
        <taxon>Pichiomycetes</taxon>
        <taxon>Debaryomycetaceae</taxon>
        <taxon>Candida/Lodderomyces clade</taxon>
        <taxon>Candida</taxon>
    </lineage>
</organism>
<feature type="transmembrane region" description="Helical" evidence="6">
    <location>
        <begin position="184"/>
        <end position="206"/>
    </location>
</feature>
<feature type="transmembrane region" description="Helical" evidence="6">
    <location>
        <begin position="65"/>
        <end position="88"/>
    </location>
</feature>
<dbReference type="GeneID" id="93650298"/>
<feature type="transmembrane region" description="Helical" evidence="6">
    <location>
        <begin position="151"/>
        <end position="172"/>
    </location>
</feature>
<evidence type="ECO:0000256" key="1">
    <source>
        <dbReference type="ARBA" id="ARBA00004141"/>
    </source>
</evidence>
<dbReference type="AlphaFoldDB" id="A0A8H7ZGP3"/>
<evidence type="ECO:0000256" key="6">
    <source>
        <dbReference type="SAM" id="Phobius"/>
    </source>
</evidence>
<dbReference type="EMBL" id="JAEOAQ010000002">
    <property type="protein sequence ID" value="KAG5419789.1"/>
    <property type="molecule type" value="Genomic_DNA"/>
</dbReference>
<dbReference type="Proteomes" id="UP000669133">
    <property type="component" value="Unassembled WGS sequence"/>
</dbReference>
<evidence type="ECO:0000256" key="5">
    <source>
        <dbReference type="ARBA" id="ARBA00023136"/>
    </source>
</evidence>
<evidence type="ECO:0000313" key="8">
    <source>
        <dbReference type="Proteomes" id="UP000669133"/>
    </source>
</evidence>
<keyword evidence="3 6" id="KW-0812">Transmembrane</keyword>
<dbReference type="GO" id="GO:0016020">
    <property type="term" value="C:membrane"/>
    <property type="evidence" value="ECO:0007669"/>
    <property type="project" value="UniProtKB-SubCell"/>
</dbReference>
<sequence length="220" mass="24510">MHHTIKEADNLQATKLLSHNHQHKPREERKEEKHVNFTMENHSNNLFRFSLGNLRLPKSAKLRAFGIYLSGGLFAIGFWSLIDSAIYSKTVNASDVHVTFIDWIPFICSSLGMLIVNSIEKSNLMNNNENGGSGGGMFDDGANYVWAARTILFLGFSLLAGGVAGSFMVFILKYLMKHYSFPTLGMGVSNVVCNGCVMLSCIVLWLSQNIEDEYSYSLAL</sequence>
<keyword evidence="4 6" id="KW-1133">Transmembrane helix</keyword>
<reference evidence="7 8" key="1">
    <citation type="submission" date="2020-12" db="EMBL/GenBank/DDBJ databases">
        <title>Effect of drift, selection, and recombination on the evolution of hybrid genomes in Candida yeast pathogens.</title>
        <authorList>
            <person name="Mixao V."/>
            <person name="Ksiezopolska E."/>
            <person name="Saus E."/>
            <person name="Boekhout T."/>
            <person name="Gacser A."/>
            <person name="Gabaldon T."/>
        </authorList>
    </citation>
    <scope>NUCLEOTIDE SEQUENCE [LARGE SCALE GENOMIC DNA]</scope>
    <source>
        <strain evidence="7 8">BP57</strain>
    </source>
</reference>
<dbReference type="RefSeq" id="XP_067548905.1">
    <property type="nucleotide sequence ID" value="XM_067690439.1"/>
</dbReference>
<comment type="subcellular location">
    <subcellularLocation>
        <location evidence="1">Membrane</location>
        <topology evidence="1">Multi-pass membrane protein</topology>
    </subcellularLocation>
</comment>
<name>A0A8H7ZGP3_9ASCO</name>
<gene>
    <name evidence="7" type="ORF">I9W82_001669</name>
</gene>